<accession>A0ABV4TXT9</accession>
<feature type="compositionally biased region" description="Basic and acidic residues" evidence="1">
    <location>
        <begin position="167"/>
        <end position="180"/>
    </location>
</feature>
<dbReference type="EMBL" id="JBGUAW010000005">
    <property type="protein sequence ID" value="MFA9460895.1"/>
    <property type="molecule type" value="Genomic_DNA"/>
</dbReference>
<protein>
    <recommendedName>
        <fullName evidence="4">DUF2863 family protein</fullName>
    </recommendedName>
</protein>
<gene>
    <name evidence="2" type="ORF">ACERLL_08665</name>
</gene>
<proteinExistence type="predicted"/>
<dbReference type="Proteomes" id="UP001575181">
    <property type="component" value="Unassembled WGS sequence"/>
</dbReference>
<evidence type="ECO:0000256" key="1">
    <source>
        <dbReference type="SAM" id="MobiDB-lite"/>
    </source>
</evidence>
<feature type="region of interest" description="Disordered" evidence="1">
    <location>
        <begin position="161"/>
        <end position="182"/>
    </location>
</feature>
<name>A0ABV4TXT9_9GAMM</name>
<dbReference type="RefSeq" id="WP_373655679.1">
    <property type="nucleotide sequence ID" value="NZ_JBGUAW010000005.1"/>
</dbReference>
<reference evidence="2 3" key="1">
    <citation type="submission" date="2024-08" db="EMBL/GenBank/DDBJ databases">
        <title>Whole-genome sequencing of halo(alkali)philic microorganisms from hypersaline lakes.</title>
        <authorList>
            <person name="Sorokin D.Y."/>
            <person name="Merkel A.Y."/>
            <person name="Messina E."/>
            <person name="Yakimov M."/>
        </authorList>
    </citation>
    <scope>NUCLEOTIDE SEQUENCE [LARGE SCALE GENOMIC DNA]</scope>
    <source>
        <strain evidence="2 3">Cl-TMA</strain>
    </source>
</reference>
<sequence length="364" mass="38513">MEGDAKEALAGRIRALTQAMDRGEDDAALRRVIRGAVAEEAAAQEGAAPQAQELLDALPSLKDRWTLQEEAIAAVTRTEPGEDGAAGTWLFGMGILDGGLLHHTALTLDNGTARALAEPARRALGLPESGASVVIAPLVFNYNVLADVRIDQWTSLGKALSEATDPEEAKLKHPEDRTEESSLGPLGLLLGAVSYIREPDFQTAAEGTEDIREEVQALLGNGQPVSGFLEAPMAMLMLGASERRVRLSLGSKSAREQHASRVVATAHAAEQVGADGETDHYRLSWLDGSDGIVEAEIWPLFPGEGAAPEAELEAALEAEGWTYELLEHEGGNPSCPKCGNLVAPQPGIGGMAEFVHFTPCDSES</sequence>
<organism evidence="2 3">
    <name type="scientific">Thiohalorhabdus methylotrophus</name>
    <dbReference type="NCBI Taxonomy" id="3242694"/>
    <lineage>
        <taxon>Bacteria</taxon>
        <taxon>Pseudomonadati</taxon>
        <taxon>Pseudomonadota</taxon>
        <taxon>Gammaproteobacteria</taxon>
        <taxon>Thiohalorhabdales</taxon>
        <taxon>Thiohalorhabdaceae</taxon>
        <taxon>Thiohalorhabdus</taxon>
    </lineage>
</organism>
<evidence type="ECO:0000313" key="3">
    <source>
        <dbReference type="Proteomes" id="UP001575181"/>
    </source>
</evidence>
<evidence type="ECO:0008006" key="4">
    <source>
        <dbReference type="Google" id="ProtNLM"/>
    </source>
</evidence>
<keyword evidence="3" id="KW-1185">Reference proteome</keyword>
<evidence type="ECO:0000313" key="2">
    <source>
        <dbReference type="EMBL" id="MFA9460895.1"/>
    </source>
</evidence>
<comment type="caution">
    <text evidence="2">The sequence shown here is derived from an EMBL/GenBank/DDBJ whole genome shotgun (WGS) entry which is preliminary data.</text>
</comment>